<dbReference type="PROSITE" id="PS50928">
    <property type="entry name" value="ABC_TM1"/>
    <property type="match status" value="1"/>
</dbReference>
<keyword evidence="6 7" id="KW-0472">Membrane</keyword>
<dbReference type="Pfam" id="PF00528">
    <property type="entry name" value="BPD_transp_1"/>
    <property type="match status" value="1"/>
</dbReference>
<accession>A0ABU2DRM4</accession>
<dbReference type="PANTHER" id="PTHR30043:SF1">
    <property type="entry name" value="ABC TRANSPORT SYSTEM PERMEASE PROTEIN P69"/>
    <property type="match status" value="1"/>
</dbReference>
<comment type="similarity">
    <text evidence="7">Belongs to the binding-protein-dependent transport system permease family.</text>
</comment>
<keyword evidence="10" id="KW-1185">Reference proteome</keyword>
<evidence type="ECO:0000313" key="9">
    <source>
        <dbReference type="EMBL" id="MDR8018970.1"/>
    </source>
</evidence>
<feature type="transmembrane region" description="Helical" evidence="7">
    <location>
        <begin position="31"/>
        <end position="51"/>
    </location>
</feature>
<comment type="subcellular location">
    <subcellularLocation>
        <location evidence="1 7">Cell membrane</location>
        <topology evidence="1 7">Multi-pass membrane protein</topology>
    </subcellularLocation>
</comment>
<dbReference type="Proteomes" id="UP001251870">
    <property type="component" value="Unassembled WGS sequence"/>
</dbReference>
<organism evidence="9 10">
    <name type="scientific">Nesterenkonia aerolata</name>
    <dbReference type="NCBI Taxonomy" id="3074079"/>
    <lineage>
        <taxon>Bacteria</taxon>
        <taxon>Bacillati</taxon>
        <taxon>Actinomycetota</taxon>
        <taxon>Actinomycetes</taxon>
        <taxon>Micrococcales</taxon>
        <taxon>Micrococcaceae</taxon>
        <taxon>Nesterenkonia</taxon>
    </lineage>
</organism>
<dbReference type="Gene3D" id="1.10.3720.10">
    <property type="entry name" value="MetI-like"/>
    <property type="match status" value="1"/>
</dbReference>
<protein>
    <submittedName>
        <fullName evidence="9">Phosphonate ABC transporter, permease protein PhnE</fullName>
    </submittedName>
</protein>
<evidence type="ECO:0000259" key="8">
    <source>
        <dbReference type="PROSITE" id="PS50928"/>
    </source>
</evidence>
<dbReference type="InterPro" id="IPR000515">
    <property type="entry name" value="MetI-like"/>
</dbReference>
<evidence type="ECO:0000256" key="6">
    <source>
        <dbReference type="ARBA" id="ARBA00023136"/>
    </source>
</evidence>
<dbReference type="RefSeq" id="WP_310547968.1">
    <property type="nucleotide sequence ID" value="NZ_JAVKGR010000004.1"/>
</dbReference>
<dbReference type="InterPro" id="IPR005769">
    <property type="entry name" value="PhnE/PtxC"/>
</dbReference>
<sequence>MTAQPRHRTSGAVFSEDALDRRPVRPAKTGYTVGMIAFGVLVIAAVSSTGADFSRLLEFPGNFVNYVGLMTQGVFQVPDETVRGYWGSSVDAMLESVQIAWIGTVVGALFSLPMGFLAARTMTPLPVYVVVRFILSVIRAVPEIIFAIAIMLPIFGLGPLAGALALGVSSIGTLSKLISEAVESVDTGPLESAVASGASKTQMIRWAVLPQVLPEVIAIWLYRFEVNIRASAILGVLGAGGVGSLLSTLFNQREWERIGITLVVIILVTILVDQISGWIRHRVIHGAPKQTARRRAL</sequence>
<name>A0ABU2DRM4_9MICC</name>
<comment type="caution">
    <text evidence="9">The sequence shown here is derived from an EMBL/GenBank/DDBJ whole genome shotgun (WGS) entry which is preliminary data.</text>
</comment>
<feature type="transmembrane region" description="Helical" evidence="7">
    <location>
        <begin position="99"/>
        <end position="118"/>
    </location>
</feature>
<keyword evidence="2 7" id="KW-0813">Transport</keyword>
<dbReference type="NCBIfam" id="TIGR01097">
    <property type="entry name" value="PhnE"/>
    <property type="match status" value="1"/>
</dbReference>
<feature type="transmembrane region" description="Helical" evidence="7">
    <location>
        <begin position="228"/>
        <end position="246"/>
    </location>
</feature>
<keyword evidence="5 7" id="KW-1133">Transmembrane helix</keyword>
<evidence type="ECO:0000256" key="5">
    <source>
        <dbReference type="ARBA" id="ARBA00022989"/>
    </source>
</evidence>
<feature type="transmembrane region" description="Helical" evidence="7">
    <location>
        <begin position="258"/>
        <end position="279"/>
    </location>
</feature>
<evidence type="ECO:0000256" key="2">
    <source>
        <dbReference type="ARBA" id="ARBA00022448"/>
    </source>
</evidence>
<evidence type="ECO:0000256" key="3">
    <source>
        <dbReference type="ARBA" id="ARBA00022475"/>
    </source>
</evidence>
<keyword evidence="3" id="KW-1003">Cell membrane</keyword>
<feature type="domain" description="ABC transmembrane type-1" evidence="8">
    <location>
        <begin position="93"/>
        <end position="276"/>
    </location>
</feature>
<dbReference type="PANTHER" id="PTHR30043">
    <property type="entry name" value="PHOSPHONATES TRANSPORT SYSTEM PERMEASE PROTEIN"/>
    <property type="match status" value="1"/>
</dbReference>
<reference evidence="9 10" key="1">
    <citation type="submission" date="2023-09" db="EMBL/GenBank/DDBJ databases">
        <title>Description of three actinobacteria isolated from air of manufacturing shop in a pharmaceutical factory.</title>
        <authorList>
            <person name="Zhang D.-F."/>
        </authorList>
    </citation>
    <scope>NUCLEOTIDE SEQUENCE [LARGE SCALE GENOMIC DNA]</scope>
    <source>
        <strain evidence="9 10">LY-0111</strain>
    </source>
</reference>
<evidence type="ECO:0000256" key="1">
    <source>
        <dbReference type="ARBA" id="ARBA00004651"/>
    </source>
</evidence>
<dbReference type="CDD" id="cd06261">
    <property type="entry name" value="TM_PBP2"/>
    <property type="match status" value="1"/>
</dbReference>
<dbReference type="EMBL" id="JAVKGR010000004">
    <property type="protein sequence ID" value="MDR8018970.1"/>
    <property type="molecule type" value="Genomic_DNA"/>
</dbReference>
<evidence type="ECO:0000256" key="7">
    <source>
        <dbReference type="RuleBase" id="RU363032"/>
    </source>
</evidence>
<dbReference type="InterPro" id="IPR035906">
    <property type="entry name" value="MetI-like_sf"/>
</dbReference>
<evidence type="ECO:0000256" key="4">
    <source>
        <dbReference type="ARBA" id="ARBA00022692"/>
    </source>
</evidence>
<gene>
    <name evidence="9" type="primary">phnE</name>
    <name evidence="9" type="ORF">RIL96_05260</name>
</gene>
<keyword evidence="4 7" id="KW-0812">Transmembrane</keyword>
<dbReference type="SUPFAM" id="SSF161098">
    <property type="entry name" value="MetI-like"/>
    <property type="match status" value="1"/>
</dbReference>
<evidence type="ECO:0000313" key="10">
    <source>
        <dbReference type="Proteomes" id="UP001251870"/>
    </source>
</evidence>
<proteinExistence type="inferred from homology"/>
<feature type="transmembrane region" description="Helical" evidence="7">
    <location>
        <begin position="147"/>
        <end position="168"/>
    </location>
</feature>